<dbReference type="GO" id="GO:0004803">
    <property type="term" value="F:transposase activity"/>
    <property type="evidence" value="ECO:0007669"/>
    <property type="project" value="InterPro"/>
</dbReference>
<dbReference type="NCBIfam" id="NF033573">
    <property type="entry name" value="transpos_IS200"/>
    <property type="match status" value="1"/>
</dbReference>
<sequence length="149" mass="17899">MVFATKYRQPFLNDLIRKKVFAHMYENAWEKDIFLDVVNGYTDHAHCLVALAREQTISKVAQLIKGESSYWINKNKLTTRKFMWQDDYWAVSVSERHVERVRNYIKNQEEHHRRKSFKQENEKFMKKYGWEPAKPQSPSSRSPSSRSLK</sequence>
<dbReference type="Proteomes" id="UP001139000">
    <property type="component" value="Unassembled WGS sequence"/>
</dbReference>
<dbReference type="AlphaFoldDB" id="A0A9X1PJE6"/>
<name>A0A9X1PJE6_9BACT</name>
<dbReference type="SMART" id="SM01321">
    <property type="entry name" value="Y1_Tnp"/>
    <property type="match status" value="1"/>
</dbReference>
<dbReference type="EMBL" id="JAJTTC010000001">
    <property type="protein sequence ID" value="MCF0061846.1"/>
    <property type="molecule type" value="Genomic_DNA"/>
</dbReference>
<evidence type="ECO:0000313" key="3">
    <source>
        <dbReference type="EMBL" id="MCF0061846.1"/>
    </source>
</evidence>
<dbReference type="PANTHER" id="PTHR33360">
    <property type="entry name" value="TRANSPOSASE FOR INSERTION SEQUENCE ELEMENT IS200"/>
    <property type="match status" value="1"/>
</dbReference>
<dbReference type="Pfam" id="PF01797">
    <property type="entry name" value="Y1_Tnp"/>
    <property type="match status" value="1"/>
</dbReference>
<evidence type="ECO:0000256" key="1">
    <source>
        <dbReference type="SAM" id="MobiDB-lite"/>
    </source>
</evidence>
<feature type="compositionally biased region" description="Low complexity" evidence="1">
    <location>
        <begin position="137"/>
        <end position="149"/>
    </location>
</feature>
<comment type="caution">
    <text evidence="3">The sequence shown here is derived from an EMBL/GenBank/DDBJ whole genome shotgun (WGS) entry which is preliminary data.</text>
</comment>
<feature type="domain" description="Transposase IS200-like" evidence="2">
    <location>
        <begin position="2"/>
        <end position="108"/>
    </location>
</feature>
<evidence type="ECO:0000313" key="4">
    <source>
        <dbReference type="Proteomes" id="UP001139000"/>
    </source>
</evidence>
<accession>A0A9X1PJE6</accession>
<feature type="region of interest" description="Disordered" evidence="1">
    <location>
        <begin position="128"/>
        <end position="149"/>
    </location>
</feature>
<dbReference type="GO" id="GO:0006313">
    <property type="term" value="P:DNA transposition"/>
    <property type="evidence" value="ECO:0007669"/>
    <property type="project" value="InterPro"/>
</dbReference>
<dbReference type="SUPFAM" id="SSF143422">
    <property type="entry name" value="Transposase IS200-like"/>
    <property type="match status" value="1"/>
</dbReference>
<proteinExistence type="predicted"/>
<keyword evidence="4" id="KW-1185">Reference proteome</keyword>
<dbReference type="InterPro" id="IPR036515">
    <property type="entry name" value="Transposase_17_sf"/>
</dbReference>
<organism evidence="3 4">
    <name type="scientific">Dyadobacter chenwenxiniae</name>
    <dbReference type="NCBI Taxonomy" id="2906456"/>
    <lineage>
        <taxon>Bacteria</taxon>
        <taxon>Pseudomonadati</taxon>
        <taxon>Bacteroidota</taxon>
        <taxon>Cytophagia</taxon>
        <taxon>Cytophagales</taxon>
        <taxon>Spirosomataceae</taxon>
        <taxon>Dyadobacter</taxon>
    </lineage>
</organism>
<evidence type="ECO:0000259" key="2">
    <source>
        <dbReference type="SMART" id="SM01321"/>
    </source>
</evidence>
<dbReference type="GO" id="GO:0003677">
    <property type="term" value="F:DNA binding"/>
    <property type="evidence" value="ECO:0007669"/>
    <property type="project" value="InterPro"/>
</dbReference>
<dbReference type="PANTHER" id="PTHR33360:SF2">
    <property type="entry name" value="TRANSPOSASE FOR INSERTION SEQUENCE ELEMENT IS200"/>
    <property type="match status" value="1"/>
</dbReference>
<protein>
    <submittedName>
        <fullName evidence="3">IS200/IS605 family transposase</fullName>
    </submittedName>
</protein>
<reference evidence="3" key="1">
    <citation type="submission" date="2021-12" db="EMBL/GenBank/DDBJ databases">
        <title>Novel species in genus Dyadobacter.</title>
        <authorList>
            <person name="Ma C."/>
        </authorList>
    </citation>
    <scope>NUCLEOTIDE SEQUENCE</scope>
    <source>
        <strain evidence="3">LJ419</strain>
    </source>
</reference>
<dbReference type="InterPro" id="IPR002686">
    <property type="entry name" value="Transposase_17"/>
</dbReference>
<gene>
    <name evidence="3" type="primary">tnpA</name>
    <name evidence="3" type="ORF">LXM26_10100</name>
</gene>
<dbReference type="Gene3D" id="3.30.70.1290">
    <property type="entry name" value="Transposase IS200-like"/>
    <property type="match status" value="1"/>
</dbReference>